<dbReference type="InterPro" id="IPR050189">
    <property type="entry name" value="MFS_Efflux_Transporters"/>
</dbReference>
<dbReference type="InterPro" id="IPR036259">
    <property type="entry name" value="MFS_trans_sf"/>
</dbReference>
<dbReference type="RefSeq" id="WP_261293189.1">
    <property type="nucleotide sequence ID" value="NZ_JANQBK010000003.1"/>
</dbReference>
<feature type="transmembrane region" description="Helical" evidence="6">
    <location>
        <begin position="402"/>
        <end position="426"/>
    </location>
</feature>
<feature type="transmembrane region" description="Helical" evidence="6">
    <location>
        <begin position="191"/>
        <end position="210"/>
    </location>
</feature>
<evidence type="ECO:0000256" key="1">
    <source>
        <dbReference type="ARBA" id="ARBA00004651"/>
    </source>
</evidence>
<evidence type="ECO:0000313" key="9">
    <source>
        <dbReference type="Proteomes" id="UP001595713"/>
    </source>
</evidence>
<evidence type="ECO:0000313" key="8">
    <source>
        <dbReference type="EMBL" id="MFC3579930.1"/>
    </source>
</evidence>
<keyword evidence="5 6" id="KW-0472">Membrane</keyword>
<feature type="transmembrane region" description="Helical" evidence="6">
    <location>
        <begin position="91"/>
        <end position="110"/>
    </location>
</feature>
<keyword evidence="2" id="KW-1003">Cell membrane</keyword>
<feature type="domain" description="Major facilitator superfamily (MFS) profile" evidence="7">
    <location>
        <begin position="24"/>
        <end position="429"/>
    </location>
</feature>
<evidence type="ECO:0000259" key="7">
    <source>
        <dbReference type="PROSITE" id="PS50850"/>
    </source>
</evidence>
<evidence type="ECO:0000256" key="2">
    <source>
        <dbReference type="ARBA" id="ARBA00022475"/>
    </source>
</evidence>
<dbReference type="PANTHER" id="PTHR43124:SF3">
    <property type="entry name" value="CHLORAMPHENICOL EFFLUX PUMP RV0191"/>
    <property type="match status" value="1"/>
</dbReference>
<dbReference type="InterPro" id="IPR020846">
    <property type="entry name" value="MFS_dom"/>
</dbReference>
<evidence type="ECO:0000256" key="6">
    <source>
        <dbReference type="SAM" id="Phobius"/>
    </source>
</evidence>
<protein>
    <submittedName>
        <fullName evidence="8">MFS transporter</fullName>
    </submittedName>
</protein>
<feature type="transmembrane region" description="Helical" evidence="6">
    <location>
        <begin position="159"/>
        <end position="179"/>
    </location>
</feature>
<keyword evidence="9" id="KW-1185">Reference proteome</keyword>
<keyword evidence="4 6" id="KW-1133">Transmembrane helix</keyword>
<feature type="transmembrane region" description="Helical" evidence="6">
    <location>
        <begin position="335"/>
        <end position="362"/>
    </location>
</feature>
<feature type="transmembrane region" description="Helical" evidence="6">
    <location>
        <begin position="116"/>
        <end position="138"/>
    </location>
</feature>
<dbReference type="InterPro" id="IPR011701">
    <property type="entry name" value="MFS"/>
</dbReference>
<accession>A0ABV7SV06</accession>
<dbReference type="Gene3D" id="1.20.1250.20">
    <property type="entry name" value="MFS general substrate transporter like domains"/>
    <property type="match status" value="1"/>
</dbReference>
<keyword evidence="3 6" id="KW-0812">Transmembrane</keyword>
<gene>
    <name evidence="8" type="ORF">ACFONA_07085</name>
</gene>
<feature type="transmembrane region" description="Helical" evidence="6">
    <location>
        <begin position="369"/>
        <end position="390"/>
    </location>
</feature>
<dbReference type="EMBL" id="JBHRXP010000002">
    <property type="protein sequence ID" value="MFC3579930.1"/>
    <property type="molecule type" value="Genomic_DNA"/>
</dbReference>
<name>A0ABV7SV06_9SPHN</name>
<comment type="caution">
    <text evidence="8">The sequence shown here is derived from an EMBL/GenBank/DDBJ whole genome shotgun (WGS) entry which is preliminary data.</text>
</comment>
<dbReference type="Pfam" id="PF07690">
    <property type="entry name" value="MFS_1"/>
    <property type="match status" value="1"/>
</dbReference>
<dbReference type="Proteomes" id="UP001595713">
    <property type="component" value="Unassembled WGS sequence"/>
</dbReference>
<reference evidence="9" key="1">
    <citation type="journal article" date="2019" name="Int. J. Syst. Evol. Microbiol.">
        <title>The Global Catalogue of Microorganisms (GCM) 10K type strain sequencing project: providing services to taxonomists for standard genome sequencing and annotation.</title>
        <authorList>
            <consortium name="The Broad Institute Genomics Platform"/>
            <consortium name="The Broad Institute Genome Sequencing Center for Infectious Disease"/>
            <person name="Wu L."/>
            <person name="Ma J."/>
        </authorList>
    </citation>
    <scope>NUCLEOTIDE SEQUENCE [LARGE SCALE GENOMIC DNA]</scope>
    <source>
        <strain evidence="9">KCTC 42739</strain>
    </source>
</reference>
<feature type="transmembrane region" description="Helical" evidence="6">
    <location>
        <begin position="21"/>
        <end position="42"/>
    </location>
</feature>
<dbReference type="PANTHER" id="PTHR43124">
    <property type="entry name" value="PURINE EFFLUX PUMP PBUE"/>
    <property type="match status" value="1"/>
</dbReference>
<organism evidence="8 9">
    <name type="scientific">Sphingomonas hylomeconis</name>
    <dbReference type="NCBI Taxonomy" id="1395958"/>
    <lineage>
        <taxon>Bacteria</taxon>
        <taxon>Pseudomonadati</taxon>
        <taxon>Pseudomonadota</taxon>
        <taxon>Alphaproteobacteria</taxon>
        <taxon>Sphingomonadales</taxon>
        <taxon>Sphingomonadaceae</taxon>
        <taxon>Sphingomonas</taxon>
    </lineage>
</organism>
<dbReference type="SUPFAM" id="SSF103473">
    <property type="entry name" value="MFS general substrate transporter"/>
    <property type="match status" value="1"/>
</dbReference>
<sequence>MIDAVVEERADRVAGREFSRAVPGLLVLSLALAVGFAQMGSFSTVQEGAKAELGLSDVTLGLIQGVSAAVPLVLFSIPIGILVDRWNRMRLMLLFAVLSVGGSLLTALAANVPSLFVARMMTGIATTGGLTAALSLAADMCAPAQRGRAMLLVTLGKSLGIACAFALVGWLFGLFAAGFSLFEGGLPWREAHLALAAIAGLASLPLLLLAEPARREVADGPRAAFRGVADQLWARRAFLIPLFLGQVSVVMADAAAGIWAAPMLTRYFALTPQQFGGWMGALLLGTGILGALLGGMVADLGQKSGRRGGLLIGAVAAAAIGVPAALFPLSGSIPVFALALGTLMLAGTITGLITSVAITVMLPNELRGLCLGAFIAFAGLVGYGIAPPLVGWVSLLLGGEQHLAAGLTIVGVATSIAALCAFSVAMRRAPFTPTVRAQPKPIR</sequence>
<feature type="transmembrane region" description="Helical" evidence="6">
    <location>
        <begin position="62"/>
        <end position="84"/>
    </location>
</feature>
<proteinExistence type="predicted"/>
<dbReference type="PROSITE" id="PS50850">
    <property type="entry name" value="MFS"/>
    <property type="match status" value="1"/>
</dbReference>
<feature type="transmembrane region" description="Helical" evidence="6">
    <location>
        <begin position="275"/>
        <end position="298"/>
    </location>
</feature>
<evidence type="ECO:0000256" key="5">
    <source>
        <dbReference type="ARBA" id="ARBA00023136"/>
    </source>
</evidence>
<comment type="subcellular location">
    <subcellularLocation>
        <location evidence="1">Cell membrane</location>
        <topology evidence="1">Multi-pass membrane protein</topology>
    </subcellularLocation>
</comment>
<evidence type="ECO:0000256" key="4">
    <source>
        <dbReference type="ARBA" id="ARBA00022989"/>
    </source>
</evidence>
<evidence type="ECO:0000256" key="3">
    <source>
        <dbReference type="ARBA" id="ARBA00022692"/>
    </source>
</evidence>
<feature type="transmembrane region" description="Helical" evidence="6">
    <location>
        <begin position="238"/>
        <end position="260"/>
    </location>
</feature>
<feature type="transmembrane region" description="Helical" evidence="6">
    <location>
        <begin position="310"/>
        <end position="329"/>
    </location>
</feature>